<comment type="caution">
    <text evidence="5">The sequence shown here is derived from an EMBL/GenBank/DDBJ whole genome shotgun (WGS) entry which is preliminary data.</text>
</comment>
<accession>A0ABD6ESD8</accession>
<dbReference type="PANTHER" id="PTHR13056">
    <property type="entry name" value="VACUOLAR FUSION PROTEIN CCZ1 HOMOLOG-RELATED"/>
    <property type="match status" value="1"/>
</dbReference>
<dbReference type="InterPro" id="IPR043988">
    <property type="entry name" value="CCZ1/INTU_longin_2"/>
</dbReference>
<feature type="domain" description="CCZ1/INTU/HPS4 third Longin" evidence="4">
    <location>
        <begin position="379"/>
        <end position="465"/>
    </location>
</feature>
<dbReference type="Pfam" id="PF19031">
    <property type="entry name" value="Intu_longin_1"/>
    <property type="match status" value="1"/>
</dbReference>
<dbReference type="InterPro" id="IPR043989">
    <property type="entry name" value="CCZ1/INTU/HSP4_longin_3"/>
</dbReference>
<dbReference type="AlphaFoldDB" id="A0ABD6ESD8"/>
<dbReference type="PANTHER" id="PTHR13056:SF0">
    <property type="entry name" value="VACUOLAR FUSION PROTEIN CCZ1 HOMOLOG-RELATED"/>
    <property type="match status" value="1"/>
</dbReference>
<evidence type="ECO:0000313" key="6">
    <source>
        <dbReference type="Proteomes" id="UP001608902"/>
    </source>
</evidence>
<organism evidence="5 6">
    <name type="scientific">Gnathostoma spinigerum</name>
    <dbReference type="NCBI Taxonomy" id="75299"/>
    <lineage>
        <taxon>Eukaryota</taxon>
        <taxon>Metazoa</taxon>
        <taxon>Ecdysozoa</taxon>
        <taxon>Nematoda</taxon>
        <taxon>Chromadorea</taxon>
        <taxon>Rhabditida</taxon>
        <taxon>Spirurina</taxon>
        <taxon>Gnathostomatomorpha</taxon>
        <taxon>Gnathostomatoidea</taxon>
        <taxon>Gnathostomatidae</taxon>
        <taxon>Gnathostoma</taxon>
    </lineage>
</organism>
<dbReference type="EMBL" id="JBGFUD010003918">
    <property type="protein sequence ID" value="MFH4979170.1"/>
    <property type="molecule type" value="Genomic_DNA"/>
</dbReference>
<evidence type="ECO:0000259" key="2">
    <source>
        <dbReference type="Pfam" id="PF19031"/>
    </source>
</evidence>
<feature type="domain" description="CCZ1/INTU second Longin" evidence="3">
    <location>
        <begin position="223"/>
        <end position="354"/>
    </location>
</feature>
<sequence length="490" mass="55607">MNPSISASFLFGSPQQQLITTTTLFRFTDLLDFFFIAHPESGRKEGEESQRILYFTPNTESIDKQTQITGFAEAVVNFTTNFTSEDDAKLSDYPHRFVGTAKQFHVYLMLESDSFLMGVALNKEKCSTQDYVLHAKTIKAVLITGYRMFRLFFGTFAKLIADGRETLISRLEYFFSRYLHLLRLHQMPLVDLFDGVDFLPLDSVNFLRVENLLGQLKESFPMIDKVLFLYQDRLLSYSIPKNDLAVLFKYLTQNLLKMSLTAELQPEFQVSWGASAPAHRGKFITGPKDLSAEAVIANAKDCKLPVVYLSENENSNNLTPYELIVYRALNATVCMFVSQDVDINFLRDLDAMLGPELSSVASLIGDSVGSLNSELKPDHDFHYVYYNPATLSLKTSFYESSVEPSRLTSLTPLPSAMCRLACDVVDQLVNEGDFGEVSVKAESDWWLIVKRVNGRLLLLFIPNQSAWNLSDVYQYSNDIIKSHFESIFLI</sequence>
<evidence type="ECO:0000259" key="3">
    <source>
        <dbReference type="Pfam" id="PF19032"/>
    </source>
</evidence>
<protein>
    <submittedName>
        <fullName evidence="5">Uncharacterized protein</fullName>
    </submittedName>
</protein>
<dbReference type="InterPro" id="IPR013176">
    <property type="entry name" value="Ccz1"/>
</dbReference>
<gene>
    <name evidence="5" type="ORF">AB6A40_005879</name>
</gene>
<feature type="domain" description="CCZ1/INTU/HSP4 first Longin" evidence="2">
    <location>
        <begin position="31"/>
        <end position="154"/>
    </location>
</feature>
<dbReference type="Pfam" id="PF19032">
    <property type="entry name" value="Intu_longin_2"/>
    <property type="match status" value="1"/>
</dbReference>
<dbReference type="Pfam" id="PF19033">
    <property type="entry name" value="Intu_longin_3"/>
    <property type="match status" value="1"/>
</dbReference>
<name>A0ABD6ESD8_9BILA</name>
<evidence type="ECO:0000259" key="4">
    <source>
        <dbReference type="Pfam" id="PF19033"/>
    </source>
</evidence>
<dbReference type="InterPro" id="IPR043987">
    <property type="entry name" value="CCZ1/INTU/HSP4_longin_1"/>
</dbReference>
<proteinExistence type="inferred from homology"/>
<evidence type="ECO:0000313" key="5">
    <source>
        <dbReference type="EMBL" id="MFH4979170.1"/>
    </source>
</evidence>
<reference evidence="5 6" key="1">
    <citation type="submission" date="2024-08" db="EMBL/GenBank/DDBJ databases">
        <title>Gnathostoma spinigerum genome.</title>
        <authorList>
            <person name="Gonzalez-Bertolin B."/>
            <person name="Monzon S."/>
            <person name="Zaballos A."/>
            <person name="Jimenez P."/>
            <person name="Dekumyoy P."/>
            <person name="Varona S."/>
            <person name="Cuesta I."/>
            <person name="Sumanam S."/>
            <person name="Adisakwattana P."/>
            <person name="Gasser R.B."/>
            <person name="Hernandez-Gonzalez A."/>
            <person name="Young N.D."/>
            <person name="Perteguer M.J."/>
        </authorList>
    </citation>
    <scope>NUCLEOTIDE SEQUENCE [LARGE SCALE GENOMIC DNA]</scope>
    <source>
        <strain evidence="5">AL3</strain>
        <tissue evidence="5">Liver</tissue>
    </source>
</reference>
<evidence type="ECO:0000256" key="1">
    <source>
        <dbReference type="ARBA" id="ARBA00005352"/>
    </source>
</evidence>
<dbReference type="Proteomes" id="UP001608902">
    <property type="component" value="Unassembled WGS sequence"/>
</dbReference>
<comment type="similarity">
    <text evidence="1">Belongs to the CCZ1 family.</text>
</comment>
<keyword evidence="6" id="KW-1185">Reference proteome</keyword>